<reference evidence="3" key="1">
    <citation type="submission" date="2012-03" db="EMBL/GenBank/DDBJ databases">
        <title>Functional metagenomics reveals considerable lignocellulase gene clusters in the gut microbiome of a wood-feeding higher termite.</title>
        <authorList>
            <person name="Liu N."/>
        </authorList>
    </citation>
    <scope>NUCLEOTIDE SEQUENCE</scope>
</reference>
<evidence type="ECO:0000313" key="3">
    <source>
        <dbReference type="EMBL" id="AGS54074.1"/>
    </source>
</evidence>
<proteinExistence type="predicted"/>
<dbReference type="SUPFAM" id="SSF53323">
    <property type="entry name" value="Pyruvate-ferredoxin oxidoreductase, PFOR, domain III"/>
    <property type="match status" value="1"/>
</dbReference>
<dbReference type="GO" id="GO:0043805">
    <property type="term" value="F:indolepyruvate ferredoxin oxidoreductase activity"/>
    <property type="evidence" value="ECO:0007669"/>
    <property type="project" value="UniProtKB-EC"/>
</dbReference>
<dbReference type="NCBIfam" id="NF005324">
    <property type="entry name" value="PRK06853.1-4"/>
    <property type="match status" value="1"/>
</dbReference>
<feature type="domain" description="Pyruvate/ketoisovalerate oxidoreductase catalytic" evidence="2">
    <location>
        <begin position="33"/>
        <end position="207"/>
    </location>
</feature>
<protein>
    <submittedName>
        <fullName evidence="3">Indolepyruvate oxidoreductase subunit IorB</fullName>
        <ecNumber evidence="3">1.2.7.8</ecNumber>
    </submittedName>
</protein>
<dbReference type="EMBL" id="JQ844276">
    <property type="protein sequence ID" value="AGS54074.1"/>
    <property type="molecule type" value="Genomic_DNA"/>
</dbReference>
<dbReference type="InterPro" id="IPR052198">
    <property type="entry name" value="IorB_Oxidoreductase"/>
</dbReference>
<dbReference type="PANTHER" id="PTHR43854">
    <property type="entry name" value="INDOLEPYRUVATE OXIDOREDUCTASE SUBUNIT IORB"/>
    <property type="match status" value="1"/>
</dbReference>
<keyword evidence="3" id="KW-0670">Pyruvate</keyword>
<dbReference type="InterPro" id="IPR019752">
    <property type="entry name" value="Pyrv/ketoisovalerate_OxRed_cat"/>
</dbReference>
<dbReference type="PANTHER" id="PTHR43854:SF1">
    <property type="entry name" value="INDOLEPYRUVATE OXIDOREDUCTASE SUBUNIT IORB"/>
    <property type="match status" value="1"/>
</dbReference>
<organism evidence="3">
    <name type="scientific">uncultured bacterium contig00007</name>
    <dbReference type="NCBI Taxonomy" id="1181499"/>
    <lineage>
        <taxon>Bacteria</taxon>
        <taxon>environmental samples</taxon>
    </lineage>
</organism>
<evidence type="ECO:0000256" key="1">
    <source>
        <dbReference type="ARBA" id="ARBA00023002"/>
    </source>
</evidence>
<dbReference type="Pfam" id="PF01558">
    <property type="entry name" value="POR"/>
    <property type="match status" value="1"/>
</dbReference>
<dbReference type="EC" id="1.2.7.8" evidence="3"/>
<dbReference type="AlphaFoldDB" id="A0A806KKZ5"/>
<sequence length="216" mass="22846">MGIIAWDTPSLETFCALGHTIHMKYDVILSGVGGQGVLSVASIIAQAAVSEGLQVRQSEVHGMAQRGGAVLSHLRLASEKIAGDLVPQGAADLIISMEPLESLRYLAWLKKDGALVTSADPFNNIPNYPKIEDITSSIQKLPSYRLVQASALAKEAGLAKAVNIVMVGAASCFLPIKTETLEDTIKEAFAKKDASVSEANAKAYKLGQDAAKQEAK</sequence>
<keyword evidence="1 3" id="KW-0560">Oxidoreductase</keyword>
<evidence type="ECO:0000259" key="2">
    <source>
        <dbReference type="Pfam" id="PF01558"/>
    </source>
</evidence>
<name>A0A806KKZ5_9BACT</name>
<accession>A0A806KKZ5</accession>
<dbReference type="InterPro" id="IPR002869">
    <property type="entry name" value="Pyrv_flavodox_OxRed_cen"/>
</dbReference>
<dbReference type="Gene3D" id="3.40.920.10">
    <property type="entry name" value="Pyruvate-ferredoxin oxidoreductase, PFOR, domain III"/>
    <property type="match status" value="1"/>
</dbReference>